<feature type="region of interest" description="Disordered" evidence="1">
    <location>
        <begin position="311"/>
        <end position="414"/>
    </location>
</feature>
<protein>
    <submittedName>
        <fullName evidence="3 5">Uncharacterized protein</fullName>
    </submittedName>
</protein>
<feature type="compositionally biased region" description="Low complexity" evidence="1">
    <location>
        <begin position="331"/>
        <end position="344"/>
    </location>
</feature>
<evidence type="ECO:0000256" key="1">
    <source>
        <dbReference type="SAM" id="MobiDB-lite"/>
    </source>
</evidence>
<feature type="transmembrane region" description="Helical" evidence="2">
    <location>
        <begin position="91"/>
        <end position="113"/>
    </location>
</feature>
<dbReference type="EMBL" id="MU003696">
    <property type="protein sequence ID" value="KAF2813285.1"/>
    <property type="molecule type" value="Genomic_DNA"/>
</dbReference>
<keyword evidence="2" id="KW-1133">Transmembrane helix</keyword>
<accession>A0A6A6YZD3</accession>
<feature type="transmembrane region" description="Helical" evidence="2">
    <location>
        <begin position="119"/>
        <end position="140"/>
    </location>
</feature>
<dbReference type="OrthoDB" id="4941332at2759"/>
<dbReference type="GeneID" id="54454601"/>
<feature type="compositionally biased region" description="Polar residues" evidence="1">
    <location>
        <begin position="352"/>
        <end position="367"/>
    </location>
</feature>
<keyword evidence="2" id="KW-0472">Membrane</keyword>
<evidence type="ECO:0000313" key="3">
    <source>
        <dbReference type="EMBL" id="KAF2813285.1"/>
    </source>
</evidence>
<gene>
    <name evidence="3 5" type="ORF">BDZ99DRAFT_253159</name>
</gene>
<sequence>MSGIEVAGIVLGSIPLLISSIEHWKDLVSFRPFTLSLRRNARDDEYGLLMSWTLRLFFRDALDVMTRVERYVLRAEDQHVIAFMKSYTASFNMIGVAGAIIAQVAITAISLTNLTDSHWTAQACFIISLVTGALSVYFSCAINPAFHGLHSADDIKDFLTKPTRSANQKRLRAQLRALESLMEKLKGKLESPPRQLKQTLYEEFQGFGQILFEEKWKVASCYSAMMLVAPMNLLNISLNAFLLGLGIYLGKVYTAHLIPSFGSGSLGLLIIFIISSLFAIALFYVPEGLKSVESEPIQRFAAVLDEINQIQPEESTEERRSLEAADERPVPQSASAEEPQSSADEPQEVRSESNTVRQSTHVRNGSKVTFEVKSTDGQVTHPPLDPPSRKLREISRIPATDDAGPSTRATDPIL</sequence>
<feature type="transmembrane region" description="Helical" evidence="2">
    <location>
        <begin position="261"/>
        <end position="285"/>
    </location>
</feature>
<dbReference type="Proteomes" id="UP000504636">
    <property type="component" value="Unplaced"/>
</dbReference>
<evidence type="ECO:0000313" key="5">
    <source>
        <dbReference type="RefSeq" id="XP_033580249.1"/>
    </source>
</evidence>
<reference evidence="5" key="2">
    <citation type="submission" date="2020-04" db="EMBL/GenBank/DDBJ databases">
        <authorList>
            <consortium name="NCBI Genome Project"/>
        </authorList>
    </citation>
    <scope>NUCLEOTIDE SEQUENCE</scope>
    <source>
        <strain evidence="5">CBS 304.34</strain>
    </source>
</reference>
<dbReference type="RefSeq" id="XP_033580249.1">
    <property type="nucleotide sequence ID" value="XM_033713708.1"/>
</dbReference>
<reference evidence="3 5" key="1">
    <citation type="journal article" date="2020" name="Stud. Mycol.">
        <title>101 Dothideomycetes genomes: a test case for predicting lifestyles and emergence of pathogens.</title>
        <authorList>
            <person name="Haridas S."/>
            <person name="Albert R."/>
            <person name="Binder M."/>
            <person name="Bloem J."/>
            <person name="Labutti K."/>
            <person name="Salamov A."/>
            <person name="Andreopoulos B."/>
            <person name="Baker S."/>
            <person name="Barry K."/>
            <person name="Bills G."/>
            <person name="Bluhm B."/>
            <person name="Cannon C."/>
            <person name="Castanera R."/>
            <person name="Culley D."/>
            <person name="Daum C."/>
            <person name="Ezra D."/>
            <person name="Gonzalez J."/>
            <person name="Henrissat B."/>
            <person name="Kuo A."/>
            <person name="Liang C."/>
            <person name="Lipzen A."/>
            <person name="Lutzoni F."/>
            <person name="Magnuson J."/>
            <person name="Mondo S."/>
            <person name="Nolan M."/>
            <person name="Ohm R."/>
            <person name="Pangilinan J."/>
            <person name="Park H.-J."/>
            <person name="Ramirez L."/>
            <person name="Alfaro M."/>
            <person name="Sun H."/>
            <person name="Tritt A."/>
            <person name="Yoshinaga Y."/>
            <person name="Zwiers L.-H."/>
            <person name="Turgeon B."/>
            <person name="Goodwin S."/>
            <person name="Spatafora J."/>
            <person name="Crous P."/>
            <person name="Grigoriev I."/>
        </authorList>
    </citation>
    <scope>NUCLEOTIDE SEQUENCE</scope>
    <source>
        <strain evidence="3 5">CBS 304.34</strain>
    </source>
</reference>
<evidence type="ECO:0000256" key="2">
    <source>
        <dbReference type="SAM" id="Phobius"/>
    </source>
</evidence>
<keyword evidence="4" id="KW-1185">Reference proteome</keyword>
<keyword evidence="2" id="KW-0812">Transmembrane</keyword>
<name>A0A6A6YZD3_9PEZI</name>
<dbReference type="AlphaFoldDB" id="A0A6A6YZD3"/>
<feature type="transmembrane region" description="Helical" evidence="2">
    <location>
        <begin position="224"/>
        <end position="249"/>
    </location>
</feature>
<reference evidence="5" key="3">
    <citation type="submission" date="2025-04" db="UniProtKB">
        <authorList>
            <consortium name="RefSeq"/>
        </authorList>
    </citation>
    <scope>IDENTIFICATION</scope>
    <source>
        <strain evidence="5">CBS 304.34</strain>
    </source>
</reference>
<proteinExistence type="predicted"/>
<organism evidence="3">
    <name type="scientific">Mytilinidion resinicola</name>
    <dbReference type="NCBI Taxonomy" id="574789"/>
    <lineage>
        <taxon>Eukaryota</taxon>
        <taxon>Fungi</taxon>
        <taxon>Dikarya</taxon>
        <taxon>Ascomycota</taxon>
        <taxon>Pezizomycotina</taxon>
        <taxon>Dothideomycetes</taxon>
        <taxon>Pleosporomycetidae</taxon>
        <taxon>Mytilinidiales</taxon>
        <taxon>Mytilinidiaceae</taxon>
        <taxon>Mytilinidion</taxon>
    </lineage>
</organism>
<evidence type="ECO:0000313" key="4">
    <source>
        <dbReference type="Proteomes" id="UP000504636"/>
    </source>
</evidence>
<feature type="compositionally biased region" description="Basic and acidic residues" evidence="1">
    <location>
        <begin position="317"/>
        <end position="329"/>
    </location>
</feature>